<dbReference type="Pfam" id="PF13556">
    <property type="entry name" value="HTH_30"/>
    <property type="match status" value="1"/>
</dbReference>
<evidence type="ECO:0000259" key="1">
    <source>
        <dbReference type="Pfam" id="PF07905"/>
    </source>
</evidence>
<protein>
    <recommendedName>
        <fullName evidence="5">PucR family transcriptional regulator</fullName>
    </recommendedName>
</protein>
<dbReference type="Pfam" id="PF07905">
    <property type="entry name" value="PucR"/>
    <property type="match status" value="1"/>
</dbReference>
<dbReference type="PANTHER" id="PTHR33744">
    <property type="entry name" value="CARBOHYDRATE DIACID REGULATOR"/>
    <property type="match status" value="1"/>
</dbReference>
<dbReference type="SUPFAM" id="SSF46689">
    <property type="entry name" value="Homeodomain-like"/>
    <property type="match status" value="1"/>
</dbReference>
<gene>
    <name evidence="3" type="ORF">J1TS3_16500</name>
</gene>
<dbReference type="InterPro" id="IPR025736">
    <property type="entry name" value="PucR_C-HTH_dom"/>
</dbReference>
<dbReference type="InterPro" id="IPR012914">
    <property type="entry name" value="PucR_dom"/>
</dbReference>
<keyword evidence="4" id="KW-1185">Reference proteome</keyword>
<name>A0ABQ4K4F8_9BACI</name>
<dbReference type="InterPro" id="IPR009057">
    <property type="entry name" value="Homeodomain-like_sf"/>
</dbReference>
<feature type="domain" description="PucR C-terminal helix-turn-helix" evidence="2">
    <location>
        <begin position="311"/>
        <end position="361"/>
    </location>
</feature>
<feature type="domain" description="Purine catabolism PurC-like" evidence="1">
    <location>
        <begin position="14"/>
        <end position="129"/>
    </location>
</feature>
<comment type="caution">
    <text evidence="3">The sequence shown here is derived from an EMBL/GenBank/DDBJ whole genome shotgun (WGS) entry which is preliminary data.</text>
</comment>
<dbReference type="InterPro" id="IPR051448">
    <property type="entry name" value="CdaR-like_regulators"/>
</dbReference>
<dbReference type="RefSeq" id="WP_212962714.1">
    <property type="nucleotide sequence ID" value="NZ_BOQT01000004.1"/>
</dbReference>
<reference evidence="3 4" key="1">
    <citation type="submission" date="2021-03" db="EMBL/GenBank/DDBJ databases">
        <title>Antimicrobial resistance genes in bacteria isolated from Japanese honey, and their potential for conferring macrolide and lincosamide resistance in the American foulbrood pathogen Paenibacillus larvae.</title>
        <authorList>
            <person name="Okamoto M."/>
            <person name="Kumagai M."/>
            <person name="Kanamori H."/>
            <person name="Takamatsu D."/>
        </authorList>
    </citation>
    <scope>NUCLEOTIDE SEQUENCE [LARGE SCALE GENOMIC DNA]</scope>
    <source>
        <strain evidence="3 4">J1TS3</strain>
    </source>
</reference>
<dbReference type="PANTHER" id="PTHR33744:SF1">
    <property type="entry name" value="DNA-BINDING TRANSCRIPTIONAL ACTIVATOR ADER"/>
    <property type="match status" value="1"/>
</dbReference>
<sequence length="378" mass="43844">MAPTKTTITVEMALNLPQFSSHEVISGKCGINRKVEWVHIIELATMKTTFNGGELILTTGKGWIDQSELVIPMIHKLIESNASALCIELHTDISNIPKEVTHIADKYKFPIITFHESVKFMDITRAIYDIMYLKRIDTSSLILNQIWNLESIQETNYKKIVEDKNCGILILVAGNVEFITLFKKTSFNIKITKTYISSFNSTLFLVNSELNIENFRNRIGAILDTAVSKQSDTILVSPYFQNESELVEAIKKLKYLYHYDKYFKLEGIIRFENMHLEKIVYSLYENNTLTTLTDEYLGSLIEYDAKYESELLLTLKVLLETNDNKKEAAEKLFISRQTIYHRIELIKDILNVDIMAPQYKTMYELLLFNLFNRKTHIK</sequence>
<evidence type="ECO:0000313" key="3">
    <source>
        <dbReference type="EMBL" id="GIN20516.1"/>
    </source>
</evidence>
<dbReference type="Proteomes" id="UP000680279">
    <property type="component" value="Unassembled WGS sequence"/>
</dbReference>
<dbReference type="InterPro" id="IPR042070">
    <property type="entry name" value="PucR_C-HTH_sf"/>
</dbReference>
<dbReference type="Gene3D" id="1.10.10.2840">
    <property type="entry name" value="PucR C-terminal helix-turn-helix domain"/>
    <property type="match status" value="1"/>
</dbReference>
<evidence type="ECO:0000313" key="4">
    <source>
        <dbReference type="Proteomes" id="UP000680279"/>
    </source>
</evidence>
<evidence type="ECO:0008006" key="5">
    <source>
        <dbReference type="Google" id="ProtNLM"/>
    </source>
</evidence>
<proteinExistence type="predicted"/>
<organism evidence="3 4">
    <name type="scientific">Siminovitchia fordii</name>
    <dbReference type="NCBI Taxonomy" id="254759"/>
    <lineage>
        <taxon>Bacteria</taxon>
        <taxon>Bacillati</taxon>
        <taxon>Bacillota</taxon>
        <taxon>Bacilli</taxon>
        <taxon>Bacillales</taxon>
        <taxon>Bacillaceae</taxon>
        <taxon>Siminovitchia</taxon>
    </lineage>
</organism>
<dbReference type="EMBL" id="BOQT01000004">
    <property type="protein sequence ID" value="GIN20516.1"/>
    <property type="molecule type" value="Genomic_DNA"/>
</dbReference>
<evidence type="ECO:0000259" key="2">
    <source>
        <dbReference type="Pfam" id="PF13556"/>
    </source>
</evidence>
<accession>A0ABQ4K4F8</accession>